<dbReference type="Proteomes" id="UP000789901">
    <property type="component" value="Unassembled WGS sequence"/>
</dbReference>
<organism evidence="1 2">
    <name type="scientific">Gigaspora margarita</name>
    <dbReference type="NCBI Taxonomy" id="4874"/>
    <lineage>
        <taxon>Eukaryota</taxon>
        <taxon>Fungi</taxon>
        <taxon>Fungi incertae sedis</taxon>
        <taxon>Mucoromycota</taxon>
        <taxon>Glomeromycotina</taxon>
        <taxon>Glomeromycetes</taxon>
        <taxon>Diversisporales</taxon>
        <taxon>Gigasporaceae</taxon>
        <taxon>Gigaspora</taxon>
    </lineage>
</organism>
<sequence length="156" mass="17521">PDIIESFKHIRHFDPIVIVTIGQTKNNSSNFISVRSMSFKQPSTTEYSKVENLFLKLKAQKDAFNHVKDVEIDDSYEGHENETNEPFEWSDNVNSGLGGNIPNVKLSLKVIKNLEEHGKKEENPGKGGGVAPSRYKTEQILVFKVDLGNCGITKFL</sequence>
<feature type="non-terminal residue" evidence="1">
    <location>
        <position position="156"/>
    </location>
</feature>
<dbReference type="EMBL" id="CAJVQB010065401">
    <property type="protein sequence ID" value="CAG8841286.1"/>
    <property type="molecule type" value="Genomic_DNA"/>
</dbReference>
<gene>
    <name evidence="1" type="ORF">GMARGA_LOCUS35346</name>
</gene>
<protein>
    <submittedName>
        <fullName evidence="1">32177_t:CDS:1</fullName>
    </submittedName>
</protein>
<name>A0ABN7WV82_GIGMA</name>
<evidence type="ECO:0000313" key="1">
    <source>
        <dbReference type="EMBL" id="CAG8841286.1"/>
    </source>
</evidence>
<proteinExistence type="predicted"/>
<evidence type="ECO:0000313" key="2">
    <source>
        <dbReference type="Proteomes" id="UP000789901"/>
    </source>
</evidence>
<feature type="non-terminal residue" evidence="1">
    <location>
        <position position="1"/>
    </location>
</feature>
<keyword evidence="2" id="KW-1185">Reference proteome</keyword>
<comment type="caution">
    <text evidence="1">The sequence shown here is derived from an EMBL/GenBank/DDBJ whole genome shotgun (WGS) entry which is preliminary data.</text>
</comment>
<reference evidence="1 2" key="1">
    <citation type="submission" date="2021-06" db="EMBL/GenBank/DDBJ databases">
        <authorList>
            <person name="Kallberg Y."/>
            <person name="Tangrot J."/>
            <person name="Rosling A."/>
        </authorList>
    </citation>
    <scope>NUCLEOTIDE SEQUENCE [LARGE SCALE GENOMIC DNA]</scope>
    <source>
        <strain evidence="1 2">120-4 pot B 10/14</strain>
    </source>
</reference>
<accession>A0ABN7WV82</accession>